<feature type="transmembrane region" description="Helical" evidence="2">
    <location>
        <begin position="296"/>
        <end position="312"/>
    </location>
</feature>
<reference evidence="3" key="1">
    <citation type="submission" date="2020-07" db="EMBL/GenBank/DDBJ databases">
        <authorList>
            <person name="Pettersson B.M.F."/>
            <person name="Behra P.R.K."/>
            <person name="Ramesh M."/>
            <person name="Das S."/>
            <person name="Dasgupta S."/>
            <person name="Kirsebom L.A."/>
        </authorList>
    </citation>
    <scope>NUCLEOTIDE SEQUENCE</scope>
    <source>
        <strain evidence="3">DSM 45439</strain>
    </source>
</reference>
<feature type="transmembrane region" description="Helical" evidence="2">
    <location>
        <begin position="473"/>
        <end position="498"/>
    </location>
</feature>
<feature type="compositionally biased region" description="Pro residues" evidence="1">
    <location>
        <begin position="82"/>
        <end position="110"/>
    </location>
</feature>
<evidence type="ECO:0000313" key="3">
    <source>
        <dbReference type="EMBL" id="MCV6990430.1"/>
    </source>
</evidence>
<dbReference type="PANTHER" id="PTHR38434:SF1">
    <property type="entry name" value="BLL2549 PROTEIN"/>
    <property type="match status" value="1"/>
</dbReference>
<evidence type="ECO:0000313" key="4">
    <source>
        <dbReference type="Proteomes" id="UP001207588"/>
    </source>
</evidence>
<sequence length="634" mass="63054">MTEAHSAVISRLSEEFDVLARQVSRISGDLTELDRLITTAAAQGTGAAAPPAPVPAAVPPAWPAPAPAWQWSTPFPAGASVAPPPPPPSPAAPPPAGPPPAAAPPSPRRTPAPAAAAPTVAASAGDSGWIGKLLAVAGVAVTLVGVVLLLVLAAKAGLLRPQIRVAGGGALSLALLAVANRLQNRPGGRIGAIALAATGIAAAYLDVIAVTTIYRWVSAPLGLIIAAIVGGAGLTLARRWDSEHLALLVLVPMIVLAPVITGGVDLLLIAFMLALSAASLPVQLGKDWIGMHAARMAAAALPLLAALVSTSAHDNPWLLGGACGAAAILAIVSGLALLPATTNPAALAVLTAAGTLPVLAAGIAVDHWLAAILAGTLAAGVLAVVLLGAELPRIVVQVWSALSAVSALIAVNAAFAGYVAGPVLLALAIVVAVAGRRDVVARWAATGFGAVGGALFLGYAPPSALLTATVMPAPITVATLAASPLVIASVITIARAWAGLQSRNPDIARMLRAGGGAVVVYAVTTFTVTAGVLVGGADGGFLAGHMAATICWITMAAALFVYAQRQPNGERRTVAITGGLALTAAATAKLFLFDLSTLDGIFRVAAFIVVGLVLLGMGAGYARNLAQHDRNRQA</sequence>
<feature type="region of interest" description="Disordered" evidence="1">
    <location>
        <begin position="73"/>
        <end position="118"/>
    </location>
</feature>
<keyword evidence="2" id="KW-1133">Transmembrane helix</keyword>
<feature type="transmembrane region" description="Helical" evidence="2">
    <location>
        <begin position="601"/>
        <end position="622"/>
    </location>
</feature>
<comment type="caution">
    <text evidence="3">The sequence shown here is derived from an EMBL/GenBank/DDBJ whole genome shotgun (WGS) entry which is preliminary data.</text>
</comment>
<dbReference type="Pfam" id="PF10101">
    <property type="entry name" value="DUF2339"/>
    <property type="match status" value="1"/>
</dbReference>
<evidence type="ECO:0000256" key="2">
    <source>
        <dbReference type="SAM" id="Phobius"/>
    </source>
</evidence>
<feature type="transmembrane region" description="Helical" evidence="2">
    <location>
        <begin position="244"/>
        <end position="260"/>
    </location>
</feature>
<proteinExistence type="predicted"/>
<feature type="transmembrane region" description="Helical" evidence="2">
    <location>
        <begin position="318"/>
        <end position="338"/>
    </location>
</feature>
<feature type="transmembrane region" description="Helical" evidence="2">
    <location>
        <begin position="216"/>
        <end position="237"/>
    </location>
</feature>
<feature type="transmembrane region" description="Helical" evidence="2">
    <location>
        <begin position="190"/>
        <end position="210"/>
    </location>
</feature>
<keyword evidence="2" id="KW-0812">Transmembrane</keyword>
<keyword evidence="2" id="KW-0472">Membrane</keyword>
<gene>
    <name evidence="3" type="ORF">H7I91_14230</name>
</gene>
<name>A0AAW5S4N2_MYCBC</name>
<dbReference type="RefSeq" id="WP_218103694.1">
    <property type="nucleotide sequence ID" value="NZ_JACKTG010000034.1"/>
</dbReference>
<feature type="transmembrane region" description="Helical" evidence="2">
    <location>
        <begin position="417"/>
        <end position="434"/>
    </location>
</feature>
<feature type="transmembrane region" description="Helical" evidence="2">
    <location>
        <begin position="510"/>
        <end position="534"/>
    </location>
</feature>
<dbReference type="AlphaFoldDB" id="A0AAW5S4N2"/>
<dbReference type="PANTHER" id="PTHR38434">
    <property type="entry name" value="BLL2549 PROTEIN"/>
    <property type="match status" value="1"/>
</dbReference>
<organism evidence="3 4">
    <name type="scientific">Mycobacterium bouchedurhonense</name>
    <dbReference type="NCBI Taxonomy" id="701041"/>
    <lineage>
        <taxon>Bacteria</taxon>
        <taxon>Bacillati</taxon>
        <taxon>Actinomycetota</taxon>
        <taxon>Actinomycetes</taxon>
        <taxon>Mycobacteriales</taxon>
        <taxon>Mycobacteriaceae</taxon>
        <taxon>Mycobacterium</taxon>
        <taxon>Mycobacterium avium complex (MAC)</taxon>
    </lineage>
</organism>
<evidence type="ECO:0000256" key="1">
    <source>
        <dbReference type="SAM" id="MobiDB-lite"/>
    </source>
</evidence>
<feature type="transmembrane region" description="Helical" evidence="2">
    <location>
        <begin position="574"/>
        <end position="595"/>
    </location>
</feature>
<feature type="transmembrane region" description="Helical" evidence="2">
    <location>
        <begin position="369"/>
        <end position="387"/>
    </location>
</feature>
<accession>A0AAW5S4N2</accession>
<feature type="transmembrane region" description="Helical" evidence="2">
    <location>
        <begin position="345"/>
        <end position="363"/>
    </location>
</feature>
<dbReference type="EMBL" id="JACKTG010000034">
    <property type="protein sequence ID" value="MCV6990430.1"/>
    <property type="molecule type" value="Genomic_DNA"/>
</dbReference>
<dbReference type="Proteomes" id="UP001207588">
    <property type="component" value="Unassembled WGS sequence"/>
</dbReference>
<reference evidence="3" key="2">
    <citation type="journal article" date="2022" name="BMC Genomics">
        <title>Comparative genome analysis of mycobacteria focusing on tRNA and non-coding RNA.</title>
        <authorList>
            <person name="Behra P.R.K."/>
            <person name="Pettersson B.M.F."/>
            <person name="Ramesh M."/>
            <person name="Das S."/>
            <person name="Dasgupta S."/>
            <person name="Kirsebom L.A."/>
        </authorList>
    </citation>
    <scope>NUCLEOTIDE SEQUENCE</scope>
    <source>
        <strain evidence="3">DSM 45439</strain>
    </source>
</reference>
<dbReference type="InterPro" id="IPR019286">
    <property type="entry name" value="DUF2339_TM"/>
</dbReference>
<protein>
    <submittedName>
        <fullName evidence="3">DUF2339 domain-containing protein</fullName>
    </submittedName>
</protein>
<feature type="transmembrane region" description="Helical" evidence="2">
    <location>
        <begin position="133"/>
        <end position="153"/>
    </location>
</feature>
<feature type="transmembrane region" description="Helical" evidence="2">
    <location>
        <begin position="441"/>
        <end position="461"/>
    </location>
</feature>
<feature type="transmembrane region" description="Helical" evidence="2">
    <location>
        <begin position="540"/>
        <end position="562"/>
    </location>
</feature>
<feature type="transmembrane region" description="Helical" evidence="2">
    <location>
        <begin position="159"/>
        <end position="178"/>
    </location>
</feature>